<dbReference type="GO" id="GO:0043164">
    <property type="term" value="P:Gram-negative-bacterium-type cell wall biogenesis"/>
    <property type="evidence" value="ECO:0007669"/>
    <property type="project" value="TreeGrafter"/>
</dbReference>
<name>A0A1H8U578_9GAMM</name>
<feature type="transmembrane region" description="Helical" evidence="1">
    <location>
        <begin position="34"/>
        <end position="57"/>
    </location>
</feature>
<evidence type="ECO:0000313" key="4">
    <source>
        <dbReference type="Proteomes" id="UP000199657"/>
    </source>
</evidence>
<dbReference type="PANTHER" id="PTHR30336:SF4">
    <property type="entry name" value="ENVELOPE BIOGENESIS FACTOR ELYC"/>
    <property type="match status" value="1"/>
</dbReference>
<dbReference type="CDD" id="cd06259">
    <property type="entry name" value="YdcF-like"/>
    <property type="match status" value="1"/>
</dbReference>
<reference evidence="3 4" key="1">
    <citation type="submission" date="2016-10" db="EMBL/GenBank/DDBJ databases">
        <authorList>
            <person name="de Groot N.N."/>
        </authorList>
    </citation>
    <scope>NUCLEOTIDE SEQUENCE [LARGE SCALE GENOMIC DNA]</scope>
    <source>
        <strain evidence="3 4">CGMCC 1.6291</strain>
    </source>
</reference>
<evidence type="ECO:0000256" key="1">
    <source>
        <dbReference type="SAM" id="Phobius"/>
    </source>
</evidence>
<dbReference type="Proteomes" id="UP000199657">
    <property type="component" value="Unassembled WGS sequence"/>
</dbReference>
<proteinExistence type="predicted"/>
<evidence type="ECO:0000313" key="3">
    <source>
        <dbReference type="EMBL" id="SEO98216.1"/>
    </source>
</evidence>
<dbReference type="GO" id="GO:0005886">
    <property type="term" value="C:plasma membrane"/>
    <property type="evidence" value="ECO:0007669"/>
    <property type="project" value="TreeGrafter"/>
</dbReference>
<keyword evidence="4" id="KW-1185">Reference proteome</keyword>
<protein>
    <submittedName>
        <fullName evidence="3">Uncharacterized SAM-binding protein YcdF, DUF218 family</fullName>
    </submittedName>
</protein>
<dbReference type="AlphaFoldDB" id="A0A1H8U578"/>
<dbReference type="InterPro" id="IPR014729">
    <property type="entry name" value="Rossmann-like_a/b/a_fold"/>
</dbReference>
<dbReference type="GO" id="GO:0000270">
    <property type="term" value="P:peptidoglycan metabolic process"/>
    <property type="evidence" value="ECO:0007669"/>
    <property type="project" value="TreeGrafter"/>
</dbReference>
<organism evidence="3 4">
    <name type="scientific">Aquisalimonas asiatica</name>
    <dbReference type="NCBI Taxonomy" id="406100"/>
    <lineage>
        <taxon>Bacteria</taxon>
        <taxon>Pseudomonadati</taxon>
        <taxon>Pseudomonadota</taxon>
        <taxon>Gammaproteobacteria</taxon>
        <taxon>Chromatiales</taxon>
        <taxon>Ectothiorhodospiraceae</taxon>
        <taxon>Aquisalimonas</taxon>
    </lineage>
</organism>
<dbReference type="Pfam" id="PF02698">
    <property type="entry name" value="DUF218"/>
    <property type="match status" value="1"/>
</dbReference>
<feature type="domain" description="DUF218" evidence="2">
    <location>
        <begin position="77"/>
        <end position="237"/>
    </location>
</feature>
<dbReference type="STRING" id="406100.SAMN04488052_105180"/>
<evidence type="ECO:0000259" key="2">
    <source>
        <dbReference type="Pfam" id="PF02698"/>
    </source>
</evidence>
<accession>A0A1H8U578</accession>
<dbReference type="PANTHER" id="PTHR30336">
    <property type="entry name" value="INNER MEMBRANE PROTEIN, PROBABLE PERMEASE"/>
    <property type="match status" value="1"/>
</dbReference>
<dbReference type="EMBL" id="FOEG01000005">
    <property type="protein sequence ID" value="SEO98216.1"/>
    <property type="molecule type" value="Genomic_DNA"/>
</dbReference>
<dbReference type="Gene3D" id="3.40.50.620">
    <property type="entry name" value="HUPs"/>
    <property type="match status" value="1"/>
</dbReference>
<gene>
    <name evidence="3" type="ORF">SAMN04488052_105180</name>
</gene>
<dbReference type="OrthoDB" id="9809813at2"/>
<dbReference type="RefSeq" id="WP_091644542.1">
    <property type="nucleotide sequence ID" value="NZ_FOEG01000005.1"/>
</dbReference>
<sequence length="245" mass="27235">MWWSFLERLIFPPTGPILLGLFGLLLWHRRRGRVLVALALVVLYALSTPLGSSLLVAPLERAEPLDLDGADAPRSGVIVVLAGGQIPRAPEYQGDTINLWSLERARYAARVHRALGLPLLVTGGPGEAEALAGVLQDEFGVPVEWVDNTSRNTQENAFRTVELLADELPTEIVLVTKALHLPRATAAFQRAGVEGVTRAPTGYFHRPDPGRRFDGWDLVPDIHGMTRSYMALHEYVGRVWYWIRY</sequence>
<dbReference type="InterPro" id="IPR051599">
    <property type="entry name" value="Cell_Envelope_Assoc"/>
</dbReference>
<keyword evidence="1" id="KW-1133">Transmembrane helix</keyword>
<dbReference type="InterPro" id="IPR003848">
    <property type="entry name" value="DUF218"/>
</dbReference>
<feature type="transmembrane region" description="Helical" evidence="1">
    <location>
        <begin position="6"/>
        <end position="27"/>
    </location>
</feature>
<keyword evidence="1" id="KW-0472">Membrane</keyword>
<keyword evidence="1" id="KW-0812">Transmembrane</keyword>